<keyword evidence="3" id="KW-0547">Nucleotide-binding</keyword>
<dbReference type="InterPro" id="IPR021673">
    <property type="entry name" value="RLR_CTR"/>
</dbReference>
<dbReference type="WBParaSite" id="maker-uti_cns_0004347-snap-gene-0.2-mRNA-1">
    <property type="protein sequence ID" value="maker-uti_cns_0004347-snap-gene-0.2-mRNA-1"/>
    <property type="gene ID" value="maker-uti_cns_0004347-snap-gene-0.2"/>
</dbReference>
<dbReference type="PANTHER" id="PTHR14074:SF16">
    <property type="entry name" value="ANTIVIRAL INNATE IMMUNE RESPONSE RECEPTOR RIG-I"/>
    <property type="match status" value="1"/>
</dbReference>
<evidence type="ECO:0000259" key="10">
    <source>
        <dbReference type="PROSITE" id="PS51789"/>
    </source>
</evidence>
<dbReference type="SMART" id="SM00487">
    <property type="entry name" value="DEXDc"/>
    <property type="match status" value="1"/>
</dbReference>
<dbReference type="InterPro" id="IPR014001">
    <property type="entry name" value="Helicase_ATP-bd"/>
</dbReference>
<dbReference type="InterPro" id="IPR011545">
    <property type="entry name" value="DEAD/DEAH_box_helicase_dom"/>
</dbReference>
<evidence type="ECO:0000256" key="3">
    <source>
        <dbReference type="ARBA" id="ARBA00022741"/>
    </source>
</evidence>
<dbReference type="InterPro" id="IPR001650">
    <property type="entry name" value="Helicase_C-like"/>
</dbReference>
<dbReference type="GO" id="GO:0005524">
    <property type="term" value="F:ATP binding"/>
    <property type="evidence" value="ECO:0007669"/>
    <property type="project" value="UniProtKB-KW"/>
</dbReference>
<dbReference type="InterPro" id="IPR051363">
    <property type="entry name" value="RLR_Helicase"/>
</dbReference>
<proteinExistence type="inferred from homology"/>
<keyword evidence="2" id="KW-0399">Innate immunity</keyword>
<dbReference type="SMART" id="SM00490">
    <property type="entry name" value="HELICc"/>
    <property type="match status" value="1"/>
</dbReference>
<feature type="domain" description="Helicase C-terminal" evidence="9">
    <location>
        <begin position="1011"/>
        <end position="1172"/>
    </location>
</feature>
<dbReference type="Pfam" id="PF00270">
    <property type="entry name" value="DEAD"/>
    <property type="match status" value="1"/>
</dbReference>
<evidence type="ECO:0000256" key="1">
    <source>
        <dbReference type="ARBA" id="ARBA00006866"/>
    </source>
</evidence>
<feature type="domain" description="RLR CTR" evidence="10">
    <location>
        <begin position="1202"/>
        <end position="1335"/>
    </location>
</feature>
<dbReference type="GO" id="GO:0045087">
    <property type="term" value="P:innate immune response"/>
    <property type="evidence" value="ECO:0007669"/>
    <property type="project" value="UniProtKB-KW"/>
</dbReference>
<evidence type="ECO:0000256" key="2">
    <source>
        <dbReference type="ARBA" id="ARBA00022588"/>
    </source>
</evidence>
<keyword evidence="11" id="KW-1185">Reference proteome</keyword>
<dbReference type="Pfam" id="PF00271">
    <property type="entry name" value="Helicase_C"/>
    <property type="match status" value="1"/>
</dbReference>
<dbReference type="GO" id="GO:0005737">
    <property type="term" value="C:cytoplasm"/>
    <property type="evidence" value="ECO:0007669"/>
    <property type="project" value="TreeGrafter"/>
</dbReference>
<evidence type="ECO:0000256" key="7">
    <source>
        <dbReference type="SAM" id="MobiDB-lite"/>
    </source>
</evidence>
<dbReference type="GO" id="GO:0003676">
    <property type="term" value="F:nucleic acid binding"/>
    <property type="evidence" value="ECO:0007669"/>
    <property type="project" value="InterPro"/>
</dbReference>
<evidence type="ECO:0000256" key="5">
    <source>
        <dbReference type="ARBA" id="ARBA00022859"/>
    </source>
</evidence>
<evidence type="ECO:0000256" key="6">
    <source>
        <dbReference type="ARBA" id="ARBA00049390"/>
    </source>
</evidence>
<evidence type="ECO:0000313" key="11">
    <source>
        <dbReference type="Proteomes" id="UP000095280"/>
    </source>
</evidence>
<feature type="region of interest" description="Disordered" evidence="7">
    <location>
        <begin position="1547"/>
        <end position="1567"/>
    </location>
</feature>
<evidence type="ECO:0000259" key="9">
    <source>
        <dbReference type="PROSITE" id="PS51194"/>
    </source>
</evidence>
<dbReference type="Pfam" id="PF11648">
    <property type="entry name" value="RIG-I_C-RD"/>
    <property type="match status" value="1"/>
</dbReference>
<organism evidence="11 12">
    <name type="scientific">Macrostomum lignano</name>
    <dbReference type="NCBI Taxonomy" id="282301"/>
    <lineage>
        <taxon>Eukaryota</taxon>
        <taxon>Metazoa</taxon>
        <taxon>Spiralia</taxon>
        <taxon>Lophotrochozoa</taxon>
        <taxon>Platyhelminthes</taxon>
        <taxon>Rhabditophora</taxon>
        <taxon>Macrostomorpha</taxon>
        <taxon>Macrostomida</taxon>
        <taxon>Macrostomidae</taxon>
        <taxon>Macrostomum</taxon>
    </lineage>
</organism>
<dbReference type="Gene3D" id="1.20.1320.30">
    <property type="match status" value="1"/>
</dbReference>
<feature type="domain" description="Helicase ATP-binding" evidence="8">
    <location>
        <begin position="638"/>
        <end position="826"/>
    </location>
</feature>
<comment type="catalytic activity">
    <reaction evidence="6">
        <text>ATP + H2O = ADP + phosphate + H(+)</text>
        <dbReference type="Rhea" id="RHEA:13065"/>
        <dbReference type="ChEBI" id="CHEBI:15377"/>
        <dbReference type="ChEBI" id="CHEBI:15378"/>
        <dbReference type="ChEBI" id="CHEBI:30616"/>
        <dbReference type="ChEBI" id="CHEBI:43474"/>
        <dbReference type="ChEBI" id="CHEBI:456216"/>
        <dbReference type="EC" id="3.6.4.13"/>
    </reaction>
    <physiologicalReaction direction="left-to-right" evidence="6">
        <dbReference type="Rhea" id="RHEA:13066"/>
    </physiologicalReaction>
</comment>
<dbReference type="Gene3D" id="2.170.150.30">
    <property type="entry name" value="RIG-I-like receptor, C-terminal regulatory domain"/>
    <property type="match status" value="1"/>
</dbReference>
<dbReference type="SUPFAM" id="SSF52540">
    <property type="entry name" value="P-loop containing nucleoside triphosphate hydrolases"/>
    <property type="match status" value="1"/>
</dbReference>
<dbReference type="InterPro" id="IPR038557">
    <property type="entry name" value="RLR_C_sf"/>
</dbReference>
<keyword evidence="5" id="KW-0391">Immunity</keyword>
<dbReference type="Proteomes" id="UP000095280">
    <property type="component" value="Unplaced"/>
</dbReference>
<dbReference type="PROSITE" id="PS51192">
    <property type="entry name" value="HELICASE_ATP_BIND_1"/>
    <property type="match status" value="1"/>
</dbReference>
<dbReference type="PANTHER" id="PTHR14074">
    <property type="entry name" value="HELICASE WITH DEATH DOMAIN-RELATED"/>
    <property type="match status" value="1"/>
</dbReference>
<evidence type="ECO:0000256" key="4">
    <source>
        <dbReference type="ARBA" id="ARBA00022840"/>
    </source>
</evidence>
<reference evidence="12" key="1">
    <citation type="submission" date="2016-11" db="UniProtKB">
        <authorList>
            <consortium name="WormBaseParasite"/>
        </authorList>
    </citation>
    <scope>IDENTIFICATION</scope>
</reference>
<name>A0A1I8H5D6_9PLAT</name>
<keyword evidence="4" id="KW-0067">ATP-binding</keyword>
<sequence>TVATQTSNFSRQFHTIVIDRRNSTASTINANYFHAGHPFGFAASLAAKSAAAGEHLDIDNNPPFLRFRYNHVIGAISGPAAALGLHHGDLVGHVTVAHHQVAVGDVQALLSDARTSDHFVETASEVFKSGPLLSRVGASRRLARCCTCHVGSLKTQFRTLVYKIGQNASVKFLFYKNDSATVWLAGELLAKNFDKLVQRWAGLEHTKEFILQILKEKSIADKPRWEKKLGGQFARGQFTRGKISAGKSRRENRLRAVLMDPDSEMLLGLGTAVEAVGFAFQSVQQNLSAHNNDRVPLQSLGERHSISRIRSTVHRRADAVAPRRRQDRAELFVLLLHQPQSDVHGYQSLPRASGRDHYRVARAGIIEGRLCQLQLVVAELPADELVVARRLRPRRRWRLLIGYSLKLLSMTALTACDAAQKLAECVFDWQLADNLQQFGPTAGPIHDDIEGLIDIGNIVAVYENHIKNAHPTQGITMNRPSSWSELLQVVGQLPIEDAFSQLLRCITSYVHCVLRQLIDCAPHDWFEHLILAAIADLESSVDLLDTIAPFGQNFESELSAIRPKLDNPVSSPEFEEAKKSVVDQSNRWFDLNGLKFDSDIYKLERIANQEPPSPPGSQLPGNNELVGQQLRDYQLELAEPALLGRNSIVIAPTGSGKTLVAVYVALRLLKAEPQAKVALLASTNQLVQQQYDKFRSALPSPWRDRVDLILGGKDNKNRKPFALSMKKNSILVISTQILLNELDRKTVANISDFRLIIFDECHNCAKSHASMKVMMHYLRLKRDLKQENQSESCRGTRLPRILGLTASPGTGKAKGPEDAKEHLVQLCANLDCPYPVTVQRYLQSLFKFNSDQDCQILSVPAKQSSEDVFIKFLNELMDLGEKLLYSNRSSLLNSEPEALQIASAPPRGTPTYTNYCSDVKYKIHQVADEEMGKDLFACSRYLDTFNQAYMIAQFYNPRGAWRYIKKELRAVDELAKPPVCEAESQLRQRLHSLIGPLERFCDTKEASSSPPLDKFVEILRNQFNSQADSRAIVFVQRKIYAQVITEFLNEQLPHLPAAYVTGATSSDASGGTNASEQQARIEGFRQGDYKVIACTSMAEEGLDIPDCNLVVRYCHVTNEIAMVQTKGRCRAKNSAYYVIVAETQEALRHKERENELRDAMMQQSVACVTDLTTEELVVKMLDYQEKALKDEEEKRANNSTPIGSDVIIDSDHEILCRKCEEKLSDSTRLRLICGIHRVVLDADMFTGGQRIVGQHGGEIKKVPGMDMIGVDLLCGYCSYGPVAKIARYKGQFFPLLDPECVCFRRLNDKKLEKQVKKWKNTNSFLRDVAELSSDDRDYWRRAVPRLPRQYRAAAVRGGAHQTAPWQQTSARGIADLARKAGMRLRAQQGSQALRHEDVLLHHVAGAAHKLCKSKNRRRCVEQQLETDGDQTGSANLDEGVDIDEHDLADALWLQPLELPSSAQLQQPQAAQNRHNHWQKVANHQINQWPDHRFVPNLDPLVGEAAVVASVGFARIVQPEQDEAVENSLPVVLGIELVQPLVQQQSVDGDRQEAQLPHKKKSRQQESDDLTPLVRQVWSASVDGALWQQLTLFASRMRLRLGVRVVRRRQFWPDRLRHVDSSVA</sequence>
<dbReference type="InterPro" id="IPR027417">
    <property type="entry name" value="P-loop_NTPase"/>
</dbReference>
<accession>A0A1I8H5D6</accession>
<dbReference type="PROSITE" id="PS51789">
    <property type="entry name" value="RLR_CTR"/>
    <property type="match status" value="1"/>
</dbReference>
<dbReference type="PROSITE" id="PS51194">
    <property type="entry name" value="HELICASE_CTER"/>
    <property type="match status" value="1"/>
</dbReference>
<protein>
    <submittedName>
        <fullName evidence="12">RNA helicase</fullName>
    </submittedName>
</protein>
<dbReference type="Gene3D" id="3.40.50.300">
    <property type="entry name" value="P-loop containing nucleotide triphosphate hydrolases"/>
    <property type="match status" value="2"/>
</dbReference>
<evidence type="ECO:0000313" key="12">
    <source>
        <dbReference type="WBParaSite" id="maker-uti_cns_0004347-snap-gene-0.2-mRNA-1"/>
    </source>
</evidence>
<comment type="similarity">
    <text evidence="1">Belongs to the helicase family. RLR subfamily.</text>
</comment>
<dbReference type="GO" id="GO:0003724">
    <property type="term" value="F:RNA helicase activity"/>
    <property type="evidence" value="ECO:0007669"/>
    <property type="project" value="UniProtKB-EC"/>
</dbReference>
<evidence type="ECO:0000259" key="8">
    <source>
        <dbReference type="PROSITE" id="PS51192"/>
    </source>
</evidence>